<dbReference type="GO" id="GO:0046872">
    <property type="term" value="F:metal ion binding"/>
    <property type="evidence" value="ECO:0007669"/>
    <property type="project" value="UniProtKB-KW"/>
</dbReference>
<feature type="binding site" evidence="7">
    <location>
        <position position="147"/>
    </location>
    <ligand>
        <name>Mg(2+)</name>
        <dbReference type="ChEBI" id="CHEBI:18420"/>
    </ligand>
</feature>
<dbReference type="AlphaFoldDB" id="A0AAN4VXI1"/>
<organism evidence="9 10">
    <name type="scientific">Persicobacter diffluens</name>
    <dbReference type="NCBI Taxonomy" id="981"/>
    <lineage>
        <taxon>Bacteria</taxon>
        <taxon>Pseudomonadati</taxon>
        <taxon>Bacteroidota</taxon>
        <taxon>Cytophagia</taxon>
        <taxon>Cytophagales</taxon>
        <taxon>Persicobacteraceae</taxon>
        <taxon>Persicobacter</taxon>
    </lineage>
</organism>
<dbReference type="GO" id="GO:0005886">
    <property type="term" value="C:plasma membrane"/>
    <property type="evidence" value="ECO:0007669"/>
    <property type="project" value="UniProtKB-SubCell"/>
</dbReference>
<dbReference type="GO" id="GO:0009103">
    <property type="term" value="P:lipopolysaccharide biosynthetic process"/>
    <property type="evidence" value="ECO:0007669"/>
    <property type="project" value="TreeGrafter"/>
</dbReference>
<feature type="transmembrane region" description="Helical" evidence="8">
    <location>
        <begin position="211"/>
        <end position="229"/>
    </location>
</feature>
<feature type="transmembrane region" description="Helical" evidence="8">
    <location>
        <begin position="235"/>
        <end position="256"/>
    </location>
</feature>
<dbReference type="CDD" id="cd06853">
    <property type="entry name" value="GT_WecA_like"/>
    <property type="match status" value="1"/>
</dbReference>
<evidence type="ECO:0000313" key="10">
    <source>
        <dbReference type="Proteomes" id="UP001310022"/>
    </source>
</evidence>
<dbReference type="InterPro" id="IPR000715">
    <property type="entry name" value="Glycosyl_transferase_4"/>
</dbReference>
<dbReference type="RefSeq" id="WP_338236845.1">
    <property type="nucleotide sequence ID" value="NZ_BQKE01000001.1"/>
</dbReference>
<keyword evidence="7" id="KW-0479">Metal-binding</keyword>
<feature type="transmembrane region" description="Helical" evidence="8">
    <location>
        <begin position="68"/>
        <end position="85"/>
    </location>
</feature>
<keyword evidence="3 9" id="KW-0808">Transferase</keyword>
<dbReference type="GO" id="GO:0016780">
    <property type="term" value="F:phosphotransferase activity, for other substituted phosphate groups"/>
    <property type="evidence" value="ECO:0007669"/>
    <property type="project" value="InterPro"/>
</dbReference>
<feature type="transmembrane region" description="Helical" evidence="8">
    <location>
        <begin position="307"/>
        <end position="327"/>
    </location>
</feature>
<dbReference type="PANTHER" id="PTHR22926">
    <property type="entry name" value="PHOSPHO-N-ACETYLMURAMOYL-PENTAPEPTIDE-TRANSFERASE"/>
    <property type="match status" value="1"/>
</dbReference>
<feature type="transmembrane region" description="Helical" evidence="8">
    <location>
        <begin position="92"/>
        <end position="110"/>
    </location>
</feature>
<feature type="transmembrane region" description="Helical" evidence="8">
    <location>
        <begin position="44"/>
        <end position="62"/>
    </location>
</feature>
<keyword evidence="10" id="KW-1185">Reference proteome</keyword>
<evidence type="ECO:0000256" key="4">
    <source>
        <dbReference type="ARBA" id="ARBA00022692"/>
    </source>
</evidence>
<reference evidence="9 10" key="1">
    <citation type="submission" date="2021-12" db="EMBL/GenBank/DDBJ databases">
        <title>Genome sequencing of bacteria with rrn-lacking chromosome and rrn-plasmid.</title>
        <authorList>
            <person name="Anda M."/>
            <person name="Iwasaki W."/>
        </authorList>
    </citation>
    <scope>NUCLEOTIDE SEQUENCE [LARGE SCALE GENOMIC DNA]</scope>
    <source>
        <strain evidence="9 10">NBRC 15940</strain>
    </source>
</reference>
<dbReference type="Pfam" id="PF00953">
    <property type="entry name" value="Glycos_transf_4"/>
    <property type="match status" value="1"/>
</dbReference>
<comment type="cofactor">
    <cofactor evidence="7">
        <name>Mg(2+)</name>
        <dbReference type="ChEBI" id="CHEBI:18420"/>
    </cofactor>
</comment>
<keyword evidence="6 8" id="KW-0472">Membrane</keyword>
<evidence type="ECO:0000256" key="5">
    <source>
        <dbReference type="ARBA" id="ARBA00022989"/>
    </source>
</evidence>
<evidence type="ECO:0000256" key="6">
    <source>
        <dbReference type="ARBA" id="ARBA00023136"/>
    </source>
</evidence>
<evidence type="ECO:0000256" key="7">
    <source>
        <dbReference type="PIRSR" id="PIRSR600715-1"/>
    </source>
</evidence>
<dbReference type="PANTHER" id="PTHR22926:SF3">
    <property type="entry name" value="UNDECAPRENYL-PHOSPHATE ALPHA-N-ACETYLGLUCOSAMINYL 1-PHOSPHATE TRANSFERASE"/>
    <property type="match status" value="1"/>
</dbReference>
<feature type="transmembrane region" description="Helical" evidence="8">
    <location>
        <begin position="130"/>
        <end position="148"/>
    </location>
</feature>
<feature type="binding site" evidence="7">
    <location>
        <position position="207"/>
    </location>
    <ligand>
        <name>Mg(2+)</name>
        <dbReference type="ChEBI" id="CHEBI:18420"/>
    </ligand>
</feature>
<feature type="transmembrane region" description="Helical" evidence="8">
    <location>
        <begin position="277"/>
        <end position="301"/>
    </location>
</feature>
<feature type="transmembrane region" description="Helical" evidence="8">
    <location>
        <begin position="6"/>
        <end position="23"/>
    </location>
</feature>
<evidence type="ECO:0000256" key="8">
    <source>
        <dbReference type="SAM" id="Phobius"/>
    </source>
</evidence>
<evidence type="ECO:0000256" key="3">
    <source>
        <dbReference type="ARBA" id="ARBA00022679"/>
    </source>
</evidence>
<proteinExistence type="predicted"/>
<comment type="caution">
    <text evidence="9">The sequence shown here is derived from an EMBL/GenBank/DDBJ whole genome shotgun (WGS) entry which is preliminary data.</text>
</comment>
<dbReference type="EMBL" id="BQKE01000001">
    <property type="protein sequence ID" value="GJM61267.1"/>
    <property type="molecule type" value="Genomic_DNA"/>
</dbReference>
<evidence type="ECO:0000256" key="2">
    <source>
        <dbReference type="ARBA" id="ARBA00022475"/>
    </source>
</evidence>
<feature type="transmembrane region" description="Helical" evidence="8">
    <location>
        <begin position="180"/>
        <end position="199"/>
    </location>
</feature>
<keyword evidence="2" id="KW-1003">Cell membrane</keyword>
<name>A0AAN4VXI1_9BACT</name>
<dbReference type="GO" id="GO:0071555">
    <property type="term" value="P:cell wall organization"/>
    <property type="evidence" value="ECO:0007669"/>
    <property type="project" value="TreeGrafter"/>
</dbReference>
<accession>A0AAN4VXI1</accession>
<dbReference type="Proteomes" id="UP001310022">
    <property type="component" value="Unassembled WGS sequence"/>
</dbReference>
<keyword evidence="7" id="KW-0460">Magnesium</keyword>
<keyword evidence="5 8" id="KW-1133">Transmembrane helix</keyword>
<evidence type="ECO:0000313" key="9">
    <source>
        <dbReference type="EMBL" id="GJM61267.1"/>
    </source>
</evidence>
<evidence type="ECO:0000256" key="1">
    <source>
        <dbReference type="ARBA" id="ARBA00004651"/>
    </source>
</evidence>
<protein>
    <submittedName>
        <fullName evidence="9">Undecaprenyl-phosphate alpha-N-acetylglucosaminyl 1-phosphate transferase</fullName>
    </submittedName>
</protein>
<dbReference type="GO" id="GO:0044038">
    <property type="term" value="P:cell wall macromolecule biosynthetic process"/>
    <property type="evidence" value="ECO:0007669"/>
    <property type="project" value="TreeGrafter"/>
</dbReference>
<gene>
    <name evidence="9" type="primary">rfe</name>
    <name evidence="9" type="ORF">PEDI_18190</name>
</gene>
<keyword evidence="4 8" id="KW-0812">Transmembrane</keyword>
<comment type="subcellular location">
    <subcellularLocation>
        <location evidence="1">Cell membrane</location>
        <topology evidence="1">Multi-pass membrane protein</topology>
    </subcellularLocation>
</comment>
<sequence length="364" mass="40566">MLPLQFLLTSTLSALILHFLLHFKYEIGLLDKPNQRKVHLSIKACSGGIALYLAFMMMNISLQSDHLPKTFLLCASGIFLMGLWDDYRPLSALLRLFWQLSLAAIIAFPLAENPALTPGLLFLQHLPFPLVWMLFTLFIVASTNAFNLMDGIDGLAGSLALVVMACLAFCLFLVNDMQAALLMLAMMAALVPFLSLNWAPSKIFMGDSGSMLLGFTIAYGGLRLVQGPMAPVEAYYFQVAVGCFSLPVMDMLRVFGQRMLKGNSPLKPDKTHLHHILLKYINVPQATLTIVAFQSLCILMCMLLQDFSHWFAILSLVGLYFSMIWTIKRCFQPLASAGPKINTNKKQTVENAKYSEIQPFIPNK</sequence>
<feature type="transmembrane region" description="Helical" evidence="8">
    <location>
        <begin position="155"/>
        <end position="174"/>
    </location>
</feature>